<proteinExistence type="predicted"/>
<accession>A0ABU6Q9J3</accession>
<dbReference type="EMBL" id="JASCZI010000092">
    <property type="protein sequence ID" value="MED6108549.1"/>
    <property type="molecule type" value="Genomic_DNA"/>
</dbReference>
<comment type="caution">
    <text evidence="1">The sequence shown here is derived from an EMBL/GenBank/DDBJ whole genome shotgun (WGS) entry which is preliminary data.</text>
</comment>
<name>A0ABU6Q9J3_9FABA</name>
<dbReference type="Proteomes" id="UP001341840">
    <property type="component" value="Unassembled WGS sequence"/>
</dbReference>
<reference evidence="1 2" key="1">
    <citation type="journal article" date="2023" name="Plants (Basel)">
        <title>Bridging the Gap: Combining Genomics and Transcriptomics Approaches to Understand Stylosanthes scabra, an Orphan Legume from the Brazilian Caatinga.</title>
        <authorList>
            <person name="Ferreira-Neto J.R.C."/>
            <person name="da Silva M.D."/>
            <person name="Binneck E."/>
            <person name="de Melo N.F."/>
            <person name="da Silva R.H."/>
            <person name="de Melo A.L.T.M."/>
            <person name="Pandolfi V."/>
            <person name="Bustamante F.O."/>
            <person name="Brasileiro-Vidal A.C."/>
            <person name="Benko-Iseppon A.M."/>
        </authorList>
    </citation>
    <scope>NUCLEOTIDE SEQUENCE [LARGE SCALE GENOMIC DNA]</scope>
    <source>
        <tissue evidence="1">Leaves</tissue>
    </source>
</reference>
<evidence type="ECO:0000313" key="1">
    <source>
        <dbReference type="EMBL" id="MED6108549.1"/>
    </source>
</evidence>
<keyword evidence="2" id="KW-1185">Reference proteome</keyword>
<sequence>MLHLPPPHQAFAAKTSSHCCCCCVRFCHCFVLLSPSSLHSGPPFHCVPSSLTVPLHQSSSPTPISVRFYLHQEVMGQQFSHEEVNSEHILYDQHEQDNEEQEEVDREYMDDDEPNVELIFDDHRFDEGYSIDSLEDIAMIELWNMRDVDVYHFHFSDVDVAFEFYNRYAK</sequence>
<gene>
    <name evidence="1" type="ORF">PIB30_025198</name>
</gene>
<protein>
    <submittedName>
        <fullName evidence="1">Uncharacterized protein</fullName>
    </submittedName>
</protein>
<evidence type="ECO:0000313" key="2">
    <source>
        <dbReference type="Proteomes" id="UP001341840"/>
    </source>
</evidence>
<organism evidence="1 2">
    <name type="scientific">Stylosanthes scabra</name>
    <dbReference type="NCBI Taxonomy" id="79078"/>
    <lineage>
        <taxon>Eukaryota</taxon>
        <taxon>Viridiplantae</taxon>
        <taxon>Streptophyta</taxon>
        <taxon>Embryophyta</taxon>
        <taxon>Tracheophyta</taxon>
        <taxon>Spermatophyta</taxon>
        <taxon>Magnoliopsida</taxon>
        <taxon>eudicotyledons</taxon>
        <taxon>Gunneridae</taxon>
        <taxon>Pentapetalae</taxon>
        <taxon>rosids</taxon>
        <taxon>fabids</taxon>
        <taxon>Fabales</taxon>
        <taxon>Fabaceae</taxon>
        <taxon>Papilionoideae</taxon>
        <taxon>50 kb inversion clade</taxon>
        <taxon>dalbergioids sensu lato</taxon>
        <taxon>Dalbergieae</taxon>
        <taxon>Pterocarpus clade</taxon>
        <taxon>Stylosanthes</taxon>
    </lineage>
</organism>